<dbReference type="Proteomes" id="UP000594034">
    <property type="component" value="Chromosome"/>
</dbReference>
<keyword evidence="3" id="KW-0378">Hydrolase</keyword>
<proteinExistence type="predicted"/>
<accession>A0A5J6WXS4</accession>
<protein>
    <submittedName>
        <fullName evidence="3">Amidohydrolase family protein</fullName>
    </submittedName>
</protein>
<dbReference type="RefSeq" id="WP_193000585.1">
    <property type="nucleotide sequence ID" value="NZ_CP040449.1"/>
</dbReference>
<dbReference type="Gene3D" id="2.30.40.10">
    <property type="entry name" value="Urease, subunit C, domain 1"/>
    <property type="match status" value="1"/>
</dbReference>
<dbReference type="InterPro" id="IPR006680">
    <property type="entry name" value="Amidohydro-rel"/>
</dbReference>
<dbReference type="PANTHER" id="PTHR43135">
    <property type="entry name" value="ALPHA-D-RIBOSE 1-METHYLPHOSPHONATE 5-TRIPHOSPHATE DIPHOSPHATASE"/>
    <property type="match status" value="1"/>
</dbReference>
<feature type="domain" description="Amidohydrolase-related" evidence="2">
    <location>
        <begin position="81"/>
        <end position="439"/>
    </location>
</feature>
<evidence type="ECO:0000256" key="1">
    <source>
        <dbReference type="SAM" id="SignalP"/>
    </source>
</evidence>
<dbReference type="InterPro" id="IPR011059">
    <property type="entry name" value="Metal-dep_hydrolase_composite"/>
</dbReference>
<dbReference type="InterPro" id="IPR032466">
    <property type="entry name" value="Metal_Hydrolase"/>
</dbReference>
<feature type="chain" id="PRO_5023927855" evidence="1">
    <location>
        <begin position="23"/>
        <end position="444"/>
    </location>
</feature>
<keyword evidence="1" id="KW-0732">Signal</keyword>
<dbReference type="Pfam" id="PF01979">
    <property type="entry name" value="Amidohydro_1"/>
    <property type="match status" value="1"/>
</dbReference>
<keyword evidence="4" id="KW-1185">Reference proteome</keyword>
<dbReference type="AlphaFoldDB" id="A0A5J6WXS4"/>
<organism evidence="3 4">
    <name type="scientific">Aeromonas simiae</name>
    <dbReference type="NCBI Taxonomy" id="218936"/>
    <lineage>
        <taxon>Bacteria</taxon>
        <taxon>Pseudomonadati</taxon>
        <taxon>Pseudomonadota</taxon>
        <taxon>Gammaproteobacteria</taxon>
        <taxon>Aeromonadales</taxon>
        <taxon>Aeromonadaceae</taxon>
        <taxon>Aeromonas</taxon>
    </lineage>
</organism>
<evidence type="ECO:0000313" key="4">
    <source>
        <dbReference type="Proteomes" id="UP000594034"/>
    </source>
</evidence>
<dbReference type="PANTHER" id="PTHR43135:SF3">
    <property type="entry name" value="ALPHA-D-RIBOSE 1-METHYLPHOSPHONATE 5-TRIPHOSPHATE DIPHOSPHATASE"/>
    <property type="match status" value="1"/>
</dbReference>
<reference evidence="3 4" key="1">
    <citation type="submission" date="2019-05" db="EMBL/GenBank/DDBJ databases">
        <title>OXA-830, a novel chromosomally encoded expanded-spectrum class D beta-lactamase in Aeromonas simiae.</title>
        <authorList>
            <person name="Zhou W."/>
            <person name="Chen Q."/>
        </authorList>
    </citation>
    <scope>NUCLEOTIDE SEQUENCE [LARGE SCALE GENOMIC DNA]</scope>
    <source>
        <strain evidence="3 4">A6</strain>
    </source>
</reference>
<name>A0A5J6WXS4_9GAMM</name>
<dbReference type="InterPro" id="IPR057744">
    <property type="entry name" value="OTAase-like"/>
</dbReference>
<gene>
    <name evidence="3" type="ORF">FE240_09780</name>
</gene>
<dbReference type="EMBL" id="CP040449">
    <property type="protein sequence ID" value="QFI54947.1"/>
    <property type="molecule type" value="Genomic_DNA"/>
</dbReference>
<feature type="signal peptide" evidence="1">
    <location>
        <begin position="1"/>
        <end position="22"/>
    </location>
</feature>
<dbReference type="SUPFAM" id="SSF51338">
    <property type="entry name" value="Composite domain of metallo-dependent hydrolases"/>
    <property type="match status" value="2"/>
</dbReference>
<dbReference type="CDD" id="cd01299">
    <property type="entry name" value="Met_dep_hydrolase_A"/>
    <property type="match status" value="1"/>
</dbReference>
<dbReference type="SUPFAM" id="SSF51556">
    <property type="entry name" value="Metallo-dependent hydrolases"/>
    <property type="match status" value="1"/>
</dbReference>
<evidence type="ECO:0000259" key="2">
    <source>
        <dbReference type="Pfam" id="PF01979"/>
    </source>
</evidence>
<dbReference type="GO" id="GO:0016810">
    <property type="term" value="F:hydrolase activity, acting on carbon-nitrogen (but not peptide) bonds"/>
    <property type="evidence" value="ECO:0007669"/>
    <property type="project" value="InterPro"/>
</dbReference>
<dbReference type="Gene3D" id="3.20.20.140">
    <property type="entry name" value="Metal-dependent hydrolases"/>
    <property type="match status" value="1"/>
</dbReference>
<dbReference type="KEGG" id="asim:FE240_09780"/>
<dbReference type="InterPro" id="IPR051781">
    <property type="entry name" value="Metallo-dep_Hydrolase"/>
</dbReference>
<sequence length="444" mass="47244">MSLRLLCSAVCGALLAGGAAHAAEPAKSAILFENVRIFDGKGSSLSAPSSVLVEGNLISKISQGEIKVEGDVQRIDGQGKTLMPGLIDAHTHLMFATLPQIAVLTNDITFTTVAATKAANDMLMRGFTSARDLGGPVFGLKKGIDMGLTNGPRIWPAGAMISQTGGHGDFRMPNELPALEGQYSFGEKANAAMVADSPDAVRQRTREQLALGASQIKVMAGGGVASNYDPIDVAQYSVPEIRAAVEAADNWGTYVTVHAYTPKAVRQAIEAGVKCIDHGQMLDEDTAKLMAEKKIWWSLQPFTDDRKSPFPEGSANRLKQLEMYKGTDHAYAMAKKYGIKTAFGTDALFSAQAAADQGTMLAKMSTWYTPAEVLKMATHDNAELLALSGPRNPYPGKLGVVEVGALADLLLVNGDPLKELSLVADPATNFKVIMKDGKVYKNTL</sequence>
<evidence type="ECO:0000313" key="3">
    <source>
        <dbReference type="EMBL" id="QFI54947.1"/>
    </source>
</evidence>